<evidence type="ECO:0000313" key="4">
    <source>
        <dbReference type="Proteomes" id="UP000034107"/>
    </source>
</evidence>
<gene>
    <name evidence="3" type="ORF">UX31_C0011G0017</name>
</gene>
<evidence type="ECO:0000256" key="1">
    <source>
        <dbReference type="SAM" id="MobiDB-lite"/>
    </source>
</evidence>
<evidence type="ECO:0000313" key="3">
    <source>
        <dbReference type="EMBL" id="KKU21825.1"/>
    </source>
</evidence>
<feature type="chain" id="PRO_5002539459" evidence="2">
    <location>
        <begin position="23"/>
        <end position="142"/>
    </location>
</feature>
<feature type="compositionally biased region" description="Basic and acidic residues" evidence="1">
    <location>
        <begin position="133"/>
        <end position="142"/>
    </location>
</feature>
<dbReference type="PROSITE" id="PS51257">
    <property type="entry name" value="PROKAR_LIPOPROTEIN"/>
    <property type="match status" value="1"/>
</dbReference>
<proteinExistence type="predicted"/>
<sequence>MKRFFSLFLLVALTAACNNTSANDARRYVQGEYPEYKILLEPVATTSGEVFDGNRYILCSPANRIAAAQIQVSWGDVSGVRMTEIDPQTTPTLCGDAAKEPSKMAEKLARITEAANDESAPTDVRLYRVKTSLKPDKSSRPR</sequence>
<keyword evidence="2" id="KW-0732">Signal</keyword>
<accession>A0A0G1RLL6</accession>
<comment type="caution">
    <text evidence="3">The sequence shown here is derived from an EMBL/GenBank/DDBJ whole genome shotgun (WGS) entry which is preliminary data.</text>
</comment>
<feature type="signal peptide" evidence="2">
    <location>
        <begin position="1"/>
        <end position="22"/>
    </location>
</feature>
<feature type="region of interest" description="Disordered" evidence="1">
    <location>
        <begin position="112"/>
        <end position="142"/>
    </location>
</feature>
<name>A0A0G1RLL6_9BACT</name>
<dbReference type="Proteomes" id="UP000034107">
    <property type="component" value="Unassembled WGS sequence"/>
</dbReference>
<protein>
    <submittedName>
        <fullName evidence="3">Uncharacterized protein</fullName>
    </submittedName>
</protein>
<dbReference type="AlphaFoldDB" id="A0A0G1RLL6"/>
<evidence type="ECO:0000256" key="2">
    <source>
        <dbReference type="SAM" id="SignalP"/>
    </source>
</evidence>
<organism evidence="3 4">
    <name type="scientific">Candidatus Nomurabacteria bacterium GW2011_GWA1_46_11</name>
    <dbReference type="NCBI Taxonomy" id="1618732"/>
    <lineage>
        <taxon>Bacteria</taxon>
        <taxon>Candidatus Nomuraibacteriota</taxon>
    </lineage>
</organism>
<reference evidence="3 4" key="1">
    <citation type="journal article" date="2015" name="Nature">
        <title>rRNA introns, odd ribosomes, and small enigmatic genomes across a large radiation of phyla.</title>
        <authorList>
            <person name="Brown C.T."/>
            <person name="Hug L.A."/>
            <person name="Thomas B.C."/>
            <person name="Sharon I."/>
            <person name="Castelle C.J."/>
            <person name="Singh A."/>
            <person name="Wilkins M.J."/>
            <person name="Williams K.H."/>
            <person name="Banfield J.F."/>
        </authorList>
    </citation>
    <scope>NUCLEOTIDE SEQUENCE [LARGE SCALE GENOMIC DNA]</scope>
</reference>
<dbReference type="EMBL" id="LCLS01000011">
    <property type="protein sequence ID" value="KKU21825.1"/>
    <property type="molecule type" value="Genomic_DNA"/>
</dbReference>